<keyword evidence="2" id="KW-1185">Reference proteome</keyword>
<accession>A0A225DLD7</accession>
<evidence type="ECO:0000313" key="1">
    <source>
        <dbReference type="EMBL" id="OWK42221.1"/>
    </source>
</evidence>
<sequence length="55" mass="5957">MNFNDPDPTTRAIERLLGFLALLCLVVFLIALTSCACDPQAEYCGEPFPNAAPGR</sequence>
<dbReference type="AlphaFoldDB" id="A0A225DLD7"/>
<evidence type="ECO:0000313" key="2">
    <source>
        <dbReference type="Proteomes" id="UP000214646"/>
    </source>
</evidence>
<proteinExistence type="predicted"/>
<comment type="caution">
    <text evidence="1">The sequence shown here is derived from an EMBL/GenBank/DDBJ whole genome shotgun (WGS) entry which is preliminary data.</text>
</comment>
<dbReference type="EMBL" id="NIDE01000005">
    <property type="protein sequence ID" value="OWK42221.1"/>
    <property type="molecule type" value="Genomic_DNA"/>
</dbReference>
<reference evidence="2" key="1">
    <citation type="submission" date="2017-06" db="EMBL/GenBank/DDBJ databases">
        <title>Genome analysis of Fimbriiglobus ruber SP5, the first member of the order Planctomycetales with confirmed chitinolytic capability.</title>
        <authorList>
            <person name="Ravin N.V."/>
            <person name="Rakitin A.L."/>
            <person name="Ivanova A.A."/>
            <person name="Beletsky A.V."/>
            <person name="Kulichevskaya I.S."/>
            <person name="Mardanov A.V."/>
            <person name="Dedysh S.N."/>
        </authorList>
    </citation>
    <scope>NUCLEOTIDE SEQUENCE [LARGE SCALE GENOMIC DNA]</scope>
    <source>
        <strain evidence="2">SP5</strain>
    </source>
</reference>
<protein>
    <submittedName>
        <fullName evidence="1">Uncharacterized protein</fullName>
    </submittedName>
</protein>
<organism evidence="1 2">
    <name type="scientific">Fimbriiglobus ruber</name>
    <dbReference type="NCBI Taxonomy" id="1908690"/>
    <lineage>
        <taxon>Bacteria</taxon>
        <taxon>Pseudomonadati</taxon>
        <taxon>Planctomycetota</taxon>
        <taxon>Planctomycetia</taxon>
        <taxon>Gemmatales</taxon>
        <taxon>Gemmataceae</taxon>
        <taxon>Fimbriiglobus</taxon>
    </lineage>
</organism>
<gene>
    <name evidence="1" type="ORF">FRUB_04299</name>
</gene>
<name>A0A225DLD7_9BACT</name>
<dbReference type="Proteomes" id="UP000214646">
    <property type="component" value="Unassembled WGS sequence"/>
</dbReference>